<accession>A0A382YZZ4</accession>
<dbReference type="Gene3D" id="3.30.390.10">
    <property type="entry name" value="Enolase-like, N-terminal domain"/>
    <property type="match status" value="1"/>
</dbReference>
<feature type="non-terminal residue" evidence="1">
    <location>
        <position position="180"/>
    </location>
</feature>
<gene>
    <name evidence="1" type="ORF">METZ01_LOCUS441595</name>
</gene>
<dbReference type="Gene3D" id="3.20.20.120">
    <property type="entry name" value="Enolase-like C-terminal domain"/>
    <property type="match status" value="1"/>
</dbReference>
<dbReference type="SUPFAM" id="SSF51604">
    <property type="entry name" value="Enolase C-terminal domain-like"/>
    <property type="match status" value="1"/>
</dbReference>
<name>A0A382YZZ4_9ZZZZ</name>
<dbReference type="PANTHER" id="PTHR48080">
    <property type="entry name" value="D-GALACTONATE DEHYDRATASE-RELATED"/>
    <property type="match status" value="1"/>
</dbReference>
<dbReference type="InterPro" id="IPR036849">
    <property type="entry name" value="Enolase-like_C_sf"/>
</dbReference>
<protein>
    <recommendedName>
        <fullName evidence="2">Mandelate racemase/muconate lactonizing enzyme N-terminal domain-containing protein</fullName>
    </recommendedName>
</protein>
<dbReference type="InterPro" id="IPR029017">
    <property type="entry name" value="Enolase-like_N"/>
</dbReference>
<dbReference type="AlphaFoldDB" id="A0A382YZZ4"/>
<sequence length="180" mass="20011">VTTQPELNTMPNNHTVKSITRTVLNVPFHKRCHLVKTTRVNGWSVIDLYRVQSNSGVEGIGENLAFYGKPTSSESDFDRVIGKNVFELLNDDTLGAGIQMALFDLAGKLTDTPCHSLLGEKARDTCPVSWWAQDMKPEEWASEARTAESLGFTSIKTKARPWFDIDQQLEAVCAAVSPHF</sequence>
<dbReference type="InterPro" id="IPR034593">
    <property type="entry name" value="DgoD-like"/>
</dbReference>
<reference evidence="1" key="1">
    <citation type="submission" date="2018-05" db="EMBL/GenBank/DDBJ databases">
        <authorList>
            <person name="Lanie J.A."/>
            <person name="Ng W.-L."/>
            <person name="Kazmierczak K.M."/>
            <person name="Andrzejewski T.M."/>
            <person name="Davidsen T.M."/>
            <person name="Wayne K.J."/>
            <person name="Tettelin H."/>
            <person name="Glass J.I."/>
            <person name="Rusch D."/>
            <person name="Podicherti R."/>
            <person name="Tsui H.-C.T."/>
            <person name="Winkler M.E."/>
        </authorList>
    </citation>
    <scope>NUCLEOTIDE SEQUENCE</scope>
</reference>
<feature type="non-terminal residue" evidence="1">
    <location>
        <position position="1"/>
    </location>
</feature>
<organism evidence="1">
    <name type="scientific">marine metagenome</name>
    <dbReference type="NCBI Taxonomy" id="408172"/>
    <lineage>
        <taxon>unclassified sequences</taxon>
        <taxon>metagenomes</taxon>
        <taxon>ecological metagenomes</taxon>
    </lineage>
</organism>
<dbReference type="SUPFAM" id="SSF54826">
    <property type="entry name" value="Enolase N-terminal domain-like"/>
    <property type="match status" value="1"/>
</dbReference>
<proteinExistence type="predicted"/>
<evidence type="ECO:0000313" key="1">
    <source>
        <dbReference type="EMBL" id="SVD88741.1"/>
    </source>
</evidence>
<evidence type="ECO:0008006" key="2">
    <source>
        <dbReference type="Google" id="ProtNLM"/>
    </source>
</evidence>
<dbReference type="EMBL" id="UINC01179847">
    <property type="protein sequence ID" value="SVD88741.1"/>
    <property type="molecule type" value="Genomic_DNA"/>
</dbReference>